<dbReference type="PROSITE" id="PS51257">
    <property type="entry name" value="PROKAR_LIPOPROTEIN"/>
    <property type="match status" value="1"/>
</dbReference>
<dbReference type="AlphaFoldDB" id="A0A381E3L5"/>
<dbReference type="EMBL" id="UFUW01000001">
    <property type="protein sequence ID" value="SUX20801.1"/>
    <property type="molecule type" value="Genomic_DNA"/>
</dbReference>
<keyword evidence="7" id="KW-1185">Reference proteome</keyword>
<keyword evidence="1" id="KW-0540">Nuclease</keyword>
<feature type="domain" description="TNase-like" evidence="5">
    <location>
        <begin position="20"/>
        <end position="145"/>
    </location>
</feature>
<accession>A0A381E3L5</accession>
<dbReference type="PANTHER" id="PTHR12302">
    <property type="entry name" value="EBNA2 BINDING PROTEIN P100"/>
    <property type="match status" value="1"/>
</dbReference>
<evidence type="ECO:0000256" key="2">
    <source>
        <dbReference type="ARBA" id="ARBA00022759"/>
    </source>
</evidence>
<keyword evidence="3 6" id="KW-0378">Hydrolase</keyword>
<dbReference type="InterPro" id="IPR035437">
    <property type="entry name" value="SNase_OB-fold_sf"/>
</dbReference>
<dbReference type="GO" id="GO:1990599">
    <property type="term" value="F:3' overhang single-stranded DNA endodeoxyribonuclease activity"/>
    <property type="evidence" value="ECO:0007669"/>
    <property type="project" value="UniProtKB-EC"/>
</dbReference>
<dbReference type="Pfam" id="PF00565">
    <property type="entry name" value="SNase"/>
    <property type="match status" value="1"/>
</dbReference>
<dbReference type="Gene3D" id="2.40.50.90">
    <property type="match status" value="1"/>
</dbReference>
<sequence length="156" mass="17826">MVMKWVAALLLLLGCTAQAYVLNGKVDRVSDGDTFLLITAEGVPHKVRMLYIDSPERGRPFYKRAKQMLAGIIEKKTVKADCTWLDSFNRHLCVVFLGEESINRTMIARGSAWLHPKYYDAAKDPAKLVPVQEQAQREKVGLWGITEYKDEEPWNR</sequence>
<keyword evidence="4" id="KW-0732">Signal</keyword>
<dbReference type="SMART" id="SM00318">
    <property type="entry name" value="SNc"/>
    <property type="match status" value="1"/>
</dbReference>
<evidence type="ECO:0000256" key="3">
    <source>
        <dbReference type="ARBA" id="ARBA00022801"/>
    </source>
</evidence>
<keyword evidence="2" id="KW-0255">Endonuclease</keyword>
<dbReference type="PROSITE" id="PS50830">
    <property type="entry name" value="TNASE_3"/>
    <property type="match status" value="1"/>
</dbReference>
<dbReference type="InterPro" id="IPR016071">
    <property type="entry name" value="Staphylococal_nuclease_OB-fold"/>
</dbReference>
<proteinExistence type="predicted"/>
<dbReference type="RefSeq" id="WP_172542195.1">
    <property type="nucleotide sequence ID" value="NZ_JBHLZC010000001.1"/>
</dbReference>
<feature type="chain" id="PRO_5016657195" evidence="4">
    <location>
        <begin position="20"/>
        <end position="156"/>
    </location>
</feature>
<evidence type="ECO:0000259" key="5">
    <source>
        <dbReference type="PROSITE" id="PS50830"/>
    </source>
</evidence>
<feature type="signal peptide" evidence="4">
    <location>
        <begin position="1"/>
        <end position="19"/>
    </location>
</feature>
<protein>
    <submittedName>
        <fullName evidence="6">Thermonuclease</fullName>
        <ecNumber evidence="6">3.1.31.1</ecNumber>
    </submittedName>
</protein>
<reference evidence="6 7" key="1">
    <citation type="submission" date="2018-06" db="EMBL/GenBank/DDBJ databases">
        <authorList>
            <consortium name="Pathogen Informatics"/>
            <person name="Doyle S."/>
        </authorList>
    </citation>
    <scope>NUCLEOTIDE SEQUENCE [LARGE SCALE GENOMIC DNA]</scope>
    <source>
        <strain evidence="6 7">NCTC13294</strain>
    </source>
</reference>
<evidence type="ECO:0000256" key="1">
    <source>
        <dbReference type="ARBA" id="ARBA00022722"/>
    </source>
</evidence>
<dbReference type="EC" id="3.1.31.1" evidence="6"/>
<evidence type="ECO:0000313" key="7">
    <source>
        <dbReference type="Proteomes" id="UP000254572"/>
    </source>
</evidence>
<dbReference type="Proteomes" id="UP000254572">
    <property type="component" value="Unassembled WGS sequence"/>
</dbReference>
<evidence type="ECO:0000313" key="6">
    <source>
        <dbReference type="EMBL" id="SUX20801.1"/>
    </source>
</evidence>
<dbReference type="SUPFAM" id="SSF50199">
    <property type="entry name" value="Staphylococcal nuclease"/>
    <property type="match status" value="1"/>
</dbReference>
<dbReference type="PANTHER" id="PTHR12302:SF3">
    <property type="entry name" value="SERINE_THREONINE-PROTEIN KINASE 31"/>
    <property type="match status" value="1"/>
</dbReference>
<organism evidence="6 7">
    <name type="scientific">Cardiobacterium valvarum</name>
    <dbReference type="NCBI Taxonomy" id="194702"/>
    <lineage>
        <taxon>Bacteria</taxon>
        <taxon>Pseudomonadati</taxon>
        <taxon>Pseudomonadota</taxon>
        <taxon>Gammaproteobacteria</taxon>
        <taxon>Cardiobacteriales</taxon>
        <taxon>Cardiobacteriaceae</taxon>
        <taxon>Cardiobacterium</taxon>
    </lineage>
</organism>
<gene>
    <name evidence="6" type="primary">nucH</name>
    <name evidence="6" type="ORF">NCTC13294_00837</name>
</gene>
<name>A0A381E3L5_9GAMM</name>
<evidence type="ECO:0000256" key="4">
    <source>
        <dbReference type="SAM" id="SignalP"/>
    </source>
</evidence>